<comment type="caution">
    <text evidence="1">The sequence shown here is derived from an EMBL/GenBank/DDBJ whole genome shotgun (WGS) entry which is preliminary data.</text>
</comment>
<sequence>MNLERYASRKFLIACAAFLAGVAFFALGMLTADQWLTHCEWVLGLYMAGNVGDTAVTPRATT</sequence>
<gene>
    <name evidence="1" type="ORF">HBF32_02680</name>
</gene>
<dbReference type="EMBL" id="JAAQTL010000001">
    <property type="protein sequence ID" value="NID14366.1"/>
    <property type="molecule type" value="Genomic_DNA"/>
</dbReference>
<evidence type="ECO:0000313" key="2">
    <source>
        <dbReference type="Proteomes" id="UP000518878"/>
    </source>
</evidence>
<reference evidence="1 2" key="1">
    <citation type="journal article" date="2006" name="Int. J. Syst. Evol. Microbiol.">
        <title>Dyella yeojuensis sp. nov., isolated from greenhouse soil in Korea.</title>
        <authorList>
            <person name="Kim B.Y."/>
            <person name="Weon H.Y."/>
            <person name="Lee K.H."/>
            <person name="Seok S.J."/>
            <person name="Kwon S.W."/>
            <person name="Go S.J."/>
            <person name="Stackebrandt E."/>
        </authorList>
    </citation>
    <scope>NUCLEOTIDE SEQUENCE [LARGE SCALE GENOMIC DNA]</scope>
    <source>
        <strain evidence="1 2">DSM 17673</strain>
    </source>
</reference>
<keyword evidence="2" id="KW-1185">Reference proteome</keyword>
<dbReference type="RefSeq" id="WP_166698083.1">
    <property type="nucleotide sequence ID" value="NZ_JAAQTL010000001.1"/>
</dbReference>
<protein>
    <submittedName>
        <fullName evidence="1">Uncharacterized protein</fullName>
    </submittedName>
</protein>
<proteinExistence type="predicted"/>
<dbReference type="AlphaFoldDB" id="A0A7X5QS29"/>
<evidence type="ECO:0000313" key="1">
    <source>
        <dbReference type="EMBL" id="NID14366.1"/>
    </source>
</evidence>
<dbReference type="Proteomes" id="UP000518878">
    <property type="component" value="Unassembled WGS sequence"/>
</dbReference>
<name>A0A7X5QS29_9GAMM</name>
<organism evidence="1 2">
    <name type="scientific">Luteibacter yeojuensis</name>
    <dbReference type="NCBI Taxonomy" id="345309"/>
    <lineage>
        <taxon>Bacteria</taxon>
        <taxon>Pseudomonadati</taxon>
        <taxon>Pseudomonadota</taxon>
        <taxon>Gammaproteobacteria</taxon>
        <taxon>Lysobacterales</taxon>
        <taxon>Rhodanobacteraceae</taxon>
        <taxon>Luteibacter</taxon>
    </lineage>
</organism>
<accession>A0A7X5QS29</accession>